<evidence type="ECO:0000256" key="2">
    <source>
        <dbReference type="ARBA" id="ARBA00022980"/>
    </source>
</evidence>
<comment type="function">
    <text evidence="5">This is 1 of the proteins that bind and probably mediate the attachment of the 5S RNA into the large ribosomal subunit, where it forms part of the central protuberance. In the 70S ribosome it contacts protein S13 of the 30S subunit (bridge B1b), connecting the 2 subunits; this bridge is implicated in subunit movement. Contacts the P site tRNA; the 5S rRNA and some of its associated proteins might help stabilize positioning of ribosome-bound tRNAs.</text>
</comment>
<protein>
    <recommendedName>
        <fullName evidence="4 5">Large ribosomal subunit protein uL5</fullName>
    </recommendedName>
</protein>
<evidence type="ECO:0000313" key="10">
    <source>
        <dbReference type="Proteomes" id="UP000178127"/>
    </source>
</evidence>
<dbReference type="PANTHER" id="PTHR11994">
    <property type="entry name" value="60S RIBOSOMAL PROTEIN L11-RELATED"/>
    <property type="match status" value="1"/>
</dbReference>
<dbReference type="Proteomes" id="UP000178127">
    <property type="component" value="Unassembled WGS sequence"/>
</dbReference>
<proteinExistence type="inferred from homology"/>
<evidence type="ECO:0000256" key="6">
    <source>
        <dbReference type="RuleBase" id="RU003930"/>
    </source>
</evidence>
<comment type="similarity">
    <text evidence="1 5 6">Belongs to the universal ribosomal protein uL5 family.</text>
</comment>
<evidence type="ECO:0000256" key="4">
    <source>
        <dbReference type="ARBA" id="ARBA00035245"/>
    </source>
</evidence>
<keyword evidence="5" id="KW-0694">RNA-binding</keyword>
<keyword evidence="2 5" id="KW-0689">Ribosomal protein</keyword>
<dbReference type="InterPro" id="IPR022803">
    <property type="entry name" value="Ribosomal_uL5_dom_sf"/>
</dbReference>
<dbReference type="InterPro" id="IPR031309">
    <property type="entry name" value="Ribosomal_uL5_C"/>
</dbReference>
<evidence type="ECO:0000256" key="3">
    <source>
        <dbReference type="ARBA" id="ARBA00023274"/>
    </source>
</evidence>
<dbReference type="GO" id="GO:0003735">
    <property type="term" value="F:structural constituent of ribosome"/>
    <property type="evidence" value="ECO:0007669"/>
    <property type="project" value="InterPro"/>
</dbReference>
<name>A0A1F4VB64_UNCKA</name>
<accession>A0A1F4VB64</accession>
<dbReference type="FunFam" id="3.30.1440.10:FF:000001">
    <property type="entry name" value="50S ribosomal protein L5"/>
    <property type="match status" value="1"/>
</dbReference>
<dbReference type="GO" id="GO:0005840">
    <property type="term" value="C:ribosome"/>
    <property type="evidence" value="ECO:0007669"/>
    <property type="project" value="UniProtKB-KW"/>
</dbReference>
<reference evidence="9 10" key="1">
    <citation type="journal article" date="2016" name="Nat. Commun.">
        <title>Thousands of microbial genomes shed light on interconnected biogeochemical processes in an aquifer system.</title>
        <authorList>
            <person name="Anantharaman K."/>
            <person name="Brown C.T."/>
            <person name="Hug L.A."/>
            <person name="Sharon I."/>
            <person name="Castelle C.J."/>
            <person name="Probst A.J."/>
            <person name="Thomas B.C."/>
            <person name="Singh A."/>
            <person name="Wilkins M.J."/>
            <person name="Karaoz U."/>
            <person name="Brodie E.L."/>
            <person name="Williams K.H."/>
            <person name="Hubbard S.S."/>
            <person name="Banfield J.F."/>
        </authorList>
    </citation>
    <scope>NUCLEOTIDE SEQUENCE [LARGE SCALE GENOMIC DNA]</scope>
</reference>
<dbReference type="STRING" id="1802620.A3D91_00935"/>
<sequence length="181" mass="20841">MENRLYKTYKEKMAQDLKKQLSLENIMQVPKIKKININAGIGGFKENREATESFINELADITSQKPYYRKARLSEAGFKIKKGDVVGYSVTLRGYKMWAFLDKLINIVLPRVRDFRGLSRDSFDNSGNYSLGIREHVIFPEVNPNATRGIRSLQVTIVMNSNNKERNTALLEKMGFPFKKV</sequence>
<dbReference type="GO" id="GO:1990904">
    <property type="term" value="C:ribonucleoprotein complex"/>
    <property type="evidence" value="ECO:0007669"/>
    <property type="project" value="UniProtKB-KW"/>
</dbReference>
<keyword evidence="3 5" id="KW-0687">Ribonucleoprotein</keyword>
<evidence type="ECO:0000259" key="8">
    <source>
        <dbReference type="Pfam" id="PF00673"/>
    </source>
</evidence>
<comment type="caution">
    <text evidence="9">The sequence shown here is derived from an EMBL/GenBank/DDBJ whole genome shotgun (WGS) entry which is preliminary data.</text>
</comment>
<dbReference type="GO" id="GO:0000049">
    <property type="term" value="F:tRNA binding"/>
    <property type="evidence" value="ECO:0007669"/>
    <property type="project" value="UniProtKB-UniRule"/>
</dbReference>
<feature type="domain" description="Large ribosomal subunit protein uL5 C-terminal" evidence="8">
    <location>
        <begin position="86"/>
        <end position="178"/>
    </location>
</feature>
<evidence type="ECO:0000313" key="9">
    <source>
        <dbReference type="EMBL" id="OGC54446.1"/>
    </source>
</evidence>
<evidence type="ECO:0000256" key="5">
    <source>
        <dbReference type="HAMAP-Rule" id="MF_01333"/>
    </source>
</evidence>
<dbReference type="GO" id="GO:0006412">
    <property type="term" value="P:translation"/>
    <property type="evidence" value="ECO:0007669"/>
    <property type="project" value="UniProtKB-UniRule"/>
</dbReference>
<dbReference type="AlphaFoldDB" id="A0A1F4VB64"/>
<keyword evidence="5" id="KW-0699">rRNA-binding</keyword>
<dbReference type="HAMAP" id="MF_01333_B">
    <property type="entry name" value="Ribosomal_uL5_B"/>
    <property type="match status" value="1"/>
</dbReference>
<dbReference type="InterPro" id="IPR020930">
    <property type="entry name" value="Ribosomal_uL5_bac-type"/>
</dbReference>
<dbReference type="GO" id="GO:0019843">
    <property type="term" value="F:rRNA binding"/>
    <property type="evidence" value="ECO:0007669"/>
    <property type="project" value="UniProtKB-UniRule"/>
</dbReference>
<dbReference type="EMBL" id="MEVD01000003">
    <property type="protein sequence ID" value="OGC54446.1"/>
    <property type="molecule type" value="Genomic_DNA"/>
</dbReference>
<dbReference type="InterPro" id="IPR002132">
    <property type="entry name" value="Ribosomal_uL5"/>
</dbReference>
<dbReference type="NCBIfam" id="NF000585">
    <property type="entry name" value="PRK00010.1"/>
    <property type="match status" value="1"/>
</dbReference>
<evidence type="ECO:0000256" key="1">
    <source>
        <dbReference type="ARBA" id="ARBA00008553"/>
    </source>
</evidence>
<evidence type="ECO:0000259" key="7">
    <source>
        <dbReference type="Pfam" id="PF00281"/>
    </source>
</evidence>
<keyword evidence="5" id="KW-0820">tRNA-binding</keyword>
<comment type="subunit">
    <text evidence="5">Part of the 50S ribosomal subunit; part of the 5S rRNA/L5/L18/L25 subcomplex. Contacts the 5S rRNA and the P site tRNA. Forms a bridge to the 30S subunit in the 70S ribosome.</text>
</comment>
<dbReference type="Gene3D" id="3.30.1440.10">
    <property type="match status" value="1"/>
</dbReference>
<dbReference type="Pfam" id="PF00673">
    <property type="entry name" value="Ribosomal_L5_C"/>
    <property type="match status" value="1"/>
</dbReference>
<dbReference type="InterPro" id="IPR031310">
    <property type="entry name" value="Ribosomal_uL5_N"/>
</dbReference>
<gene>
    <name evidence="5" type="primary">rplE</name>
    <name evidence="9" type="ORF">A3D91_00935</name>
</gene>
<dbReference type="Pfam" id="PF00281">
    <property type="entry name" value="Ribosomal_L5"/>
    <property type="match status" value="1"/>
</dbReference>
<dbReference type="SUPFAM" id="SSF55282">
    <property type="entry name" value="RL5-like"/>
    <property type="match status" value="1"/>
</dbReference>
<feature type="domain" description="Large ribosomal subunit protein uL5 N-terminal" evidence="7">
    <location>
        <begin position="25"/>
        <end position="81"/>
    </location>
</feature>
<organism evidence="9 10">
    <name type="scientific">candidate division WWE3 bacterium RIFCSPHIGHO2_02_FULL_38_14</name>
    <dbReference type="NCBI Taxonomy" id="1802620"/>
    <lineage>
        <taxon>Bacteria</taxon>
        <taxon>Katanobacteria</taxon>
    </lineage>
</organism>
<dbReference type="PIRSF" id="PIRSF002161">
    <property type="entry name" value="Ribosomal_L5"/>
    <property type="match status" value="1"/>
</dbReference>